<protein>
    <submittedName>
        <fullName evidence="3">PQQ-dependent sugar dehydrogenase</fullName>
        <ecNumber evidence="3">1.1.5.-</ecNumber>
    </submittedName>
</protein>
<evidence type="ECO:0000313" key="4">
    <source>
        <dbReference type="Proteomes" id="UP001595579"/>
    </source>
</evidence>
<dbReference type="InterPro" id="IPR011041">
    <property type="entry name" value="Quinoprot_gluc/sorb_DH_b-prop"/>
</dbReference>
<dbReference type="GO" id="GO:0016491">
    <property type="term" value="F:oxidoreductase activity"/>
    <property type="evidence" value="ECO:0007669"/>
    <property type="project" value="UniProtKB-KW"/>
</dbReference>
<feature type="chain" id="PRO_5046359073" evidence="1">
    <location>
        <begin position="23"/>
        <end position="369"/>
    </location>
</feature>
<reference evidence="4" key="1">
    <citation type="journal article" date="2019" name="Int. J. Syst. Evol. Microbiol.">
        <title>The Global Catalogue of Microorganisms (GCM) 10K type strain sequencing project: providing services to taxonomists for standard genome sequencing and annotation.</title>
        <authorList>
            <consortium name="The Broad Institute Genomics Platform"/>
            <consortium name="The Broad Institute Genome Sequencing Center for Infectious Disease"/>
            <person name="Wu L."/>
            <person name="Ma J."/>
        </authorList>
    </citation>
    <scope>NUCLEOTIDE SEQUENCE [LARGE SCALE GENOMIC DNA]</scope>
    <source>
        <strain evidence="4">CECT 7698</strain>
    </source>
</reference>
<dbReference type="PANTHER" id="PTHR19328:SF75">
    <property type="entry name" value="ALDOSE SUGAR DEHYDROGENASE YLII"/>
    <property type="match status" value="1"/>
</dbReference>
<dbReference type="EC" id="1.1.5.-" evidence="3"/>
<name>A0ABV7LJX6_9GAMM</name>
<dbReference type="EMBL" id="JBHRUG010000009">
    <property type="protein sequence ID" value="MFC3282817.1"/>
    <property type="molecule type" value="Genomic_DNA"/>
</dbReference>
<organism evidence="3 4">
    <name type="scientific">Litchfieldella rifensis</name>
    <dbReference type="NCBI Taxonomy" id="762643"/>
    <lineage>
        <taxon>Bacteria</taxon>
        <taxon>Pseudomonadati</taxon>
        <taxon>Pseudomonadota</taxon>
        <taxon>Gammaproteobacteria</taxon>
        <taxon>Oceanospirillales</taxon>
        <taxon>Halomonadaceae</taxon>
        <taxon>Litchfieldella</taxon>
    </lineage>
</organism>
<dbReference type="PANTHER" id="PTHR19328">
    <property type="entry name" value="HEDGEHOG-INTERACTING PROTEIN"/>
    <property type="match status" value="1"/>
</dbReference>
<dbReference type="SUPFAM" id="SSF50952">
    <property type="entry name" value="Soluble quinoprotein glucose dehydrogenase"/>
    <property type="match status" value="1"/>
</dbReference>
<feature type="signal peptide" evidence="1">
    <location>
        <begin position="1"/>
        <end position="22"/>
    </location>
</feature>
<comment type="caution">
    <text evidence="3">The sequence shown here is derived from an EMBL/GenBank/DDBJ whole genome shotgun (WGS) entry which is preliminary data.</text>
</comment>
<dbReference type="RefSeq" id="WP_386771889.1">
    <property type="nucleotide sequence ID" value="NZ_JBHRUG010000009.1"/>
</dbReference>
<dbReference type="Pfam" id="PF07995">
    <property type="entry name" value="GSDH"/>
    <property type="match status" value="1"/>
</dbReference>
<evidence type="ECO:0000256" key="1">
    <source>
        <dbReference type="SAM" id="SignalP"/>
    </source>
</evidence>
<keyword evidence="1" id="KW-0732">Signal</keyword>
<keyword evidence="4" id="KW-1185">Reference proteome</keyword>
<dbReference type="InterPro" id="IPR011042">
    <property type="entry name" value="6-blade_b-propeller_TolB-like"/>
</dbReference>
<sequence>MRRLGCVVLAITGLATCATALATDYRIETMATGLEHPWSLAFLPGGGMLVTERAGRLRLIEADGTLREAPIPGVPEVFVGGQAGLFEVALAPDFAESRHLYLSYACGTLAANTTCLDRARFDGERLVERETLFRAEPDKHGRSHFGGRLAFLPDDTLVLGLGDGFDYREQAQNPGNHLGSLVRLNLDGSVPDDNPFVDDREARPELYSLGHRNVQGIVFDATRDELLSHEHGPRGGDELNRIEPGANYGWPLVTHGVDYTGALVTPFTELPGYVSPLLHWTPSIAPAGMALYDDERFPAWKGDLFVAALAARQVRRLIREDGEIVDQEVLFDELGERMRDVRGGPDGALYLVTDSEKGRVLRVMPATSP</sequence>
<dbReference type="Gene3D" id="2.120.10.30">
    <property type="entry name" value="TolB, C-terminal domain"/>
    <property type="match status" value="1"/>
</dbReference>
<accession>A0ABV7LJX6</accession>
<keyword evidence="3" id="KW-0560">Oxidoreductase</keyword>
<dbReference type="Proteomes" id="UP001595579">
    <property type="component" value="Unassembled WGS sequence"/>
</dbReference>
<gene>
    <name evidence="3" type="ORF">ACFOEV_04245</name>
</gene>
<evidence type="ECO:0000259" key="2">
    <source>
        <dbReference type="Pfam" id="PF07995"/>
    </source>
</evidence>
<feature type="domain" description="Glucose/Sorbosone dehydrogenase" evidence="2">
    <location>
        <begin position="34"/>
        <end position="362"/>
    </location>
</feature>
<dbReference type="InterPro" id="IPR012938">
    <property type="entry name" value="Glc/Sorbosone_DH"/>
</dbReference>
<evidence type="ECO:0000313" key="3">
    <source>
        <dbReference type="EMBL" id="MFC3282817.1"/>
    </source>
</evidence>
<proteinExistence type="predicted"/>